<comment type="caution">
    <text evidence="6">The sequence shown here is derived from an EMBL/GenBank/DDBJ whole genome shotgun (WGS) entry which is preliminary data.</text>
</comment>
<comment type="similarity">
    <text evidence="2">Belongs to the glycosyltransferase 2 family.</text>
</comment>
<keyword evidence="4" id="KW-0808">Transferase</keyword>
<dbReference type="SUPFAM" id="SSF53448">
    <property type="entry name" value="Nucleotide-diphospho-sugar transferases"/>
    <property type="match status" value="1"/>
</dbReference>
<comment type="pathway">
    <text evidence="1">Cell wall biogenesis; cell wall polysaccharide biosynthesis.</text>
</comment>
<dbReference type="EMBL" id="JADCNN020000042">
    <property type="protein sequence ID" value="MBM6998511.1"/>
    <property type="molecule type" value="Genomic_DNA"/>
</dbReference>
<dbReference type="InterPro" id="IPR001173">
    <property type="entry name" value="Glyco_trans_2-like"/>
</dbReference>
<evidence type="ECO:0000313" key="7">
    <source>
        <dbReference type="Proteomes" id="UP001516620"/>
    </source>
</evidence>
<evidence type="ECO:0000256" key="4">
    <source>
        <dbReference type="ARBA" id="ARBA00022679"/>
    </source>
</evidence>
<proteinExistence type="inferred from homology"/>
<keyword evidence="7" id="KW-1185">Reference proteome</keyword>
<dbReference type="PANTHER" id="PTHR43179:SF12">
    <property type="entry name" value="GALACTOFURANOSYLTRANSFERASE GLFT2"/>
    <property type="match status" value="1"/>
</dbReference>
<dbReference type="CDD" id="cd04186">
    <property type="entry name" value="GT_2_like_c"/>
    <property type="match status" value="1"/>
</dbReference>
<organism evidence="6 7">
    <name type="scientific">Paenibacillus rhizolycopersici</name>
    <dbReference type="NCBI Taxonomy" id="2780073"/>
    <lineage>
        <taxon>Bacteria</taxon>
        <taxon>Bacillati</taxon>
        <taxon>Bacillota</taxon>
        <taxon>Bacilli</taxon>
        <taxon>Bacillales</taxon>
        <taxon>Paenibacillaceae</taxon>
        <taxon>Paenibacillus</taxon>
    </lineage>
</organism>
<dbReference type="Proteomes" id="UP001516620">
    <property type="component" value="Unassembled WGS sequence"/>
</dbReference>
<dbReference type="Pfam" id="PF00535">
    <property type="entry name" value="Glycos_transf_2"/>
    <property type="match status" value="1"/>
</dbReference>
<evidence type="ECO:0000256" key="1">
    <source>
        <dbReference type="ARBA" id="ARBA00004776"/>
    </source>
</evidence>
<sequence length="249" mass="27935">MSGTGVTSIIIPTYNGLHLLAPCVEAIRQYTETPYEIIVVDNGSEDDTASFCLKERLILAALPRNEGFPVAVNRGLSVASGDQLLILNNDVAVSPRWLSNLLLALHSAPDIGLVGPVTNYASGRQQVAIDWVEGEDFAQAAEKHNRSDSSKWLEVQRLVGMCLLFKREVLERAGLFDEGYSPGHYEDDDYCYRARQLGYRLLICGDTLVYHEGSSSFKAQHPEGWNELLERNRMRFIEKWGVDPWQFIS</sequence>
<feature type="domain" description="Glycosyltransferase 2-like" evidence="5">
    <location>
        <begin position="8"/>
        <end position="172"/>
    </location>
</feature>
<evidence type="ECO:0000256" key="2">
    <source>
        <dbReference type="ARBA" id="ARBA00006739"/>
    </source>
</evidence>
<accession>A0ABS2HFB6</accession>
<evidence type="ECO:0000259" key="5">
    <source>
        <dbReference type="Pfam" id="PF00535"/>
    </source>
</evidence>
<dbReference type="RefSeq" id="WP_193419145.1">
    <property type="nucleotide sequence ID" value="NZ_JADCNN020000042.1"/>
</dbReference>
<reference evidence="6 7" key="1">
    <citation type="submission" date="2021-01" db="EMBL/GenBank/DDBJ databases">
        <title>Paenibacillus sp.nov. isolated from the rhizosphere soil of tomato plant.</title>
        <authorList>
            <person name="Thin K.K."/>
            <person name="Zhang X."/>
            <person name="He S."/>
        </authorList>
    </citation>
    <scope>NUCLEOTIDE SEQUENCE [LARGE SCALE GENOMIC DNA]</scope>
    <source>
        <strain evidence="6 7">DXFW5</strain>
    </source>
</reference>
<dbReference type="PANTHER" id="PTHR43179">
    <property type="entry name" value="RHAMNOSYLTRANSFERASE WBBL"/>
    <property type="match status" value="1"/>
</dbReference>
<name>A0ABS2HFB6_9BACL</name>
<keyword evidence="3" id="KW-0328">Glycosyltransferase</keyword>
<dbReference type="InterPro" id="IPR029044">
    <property type="entry name" value="Nucleotide-diphossugar_trans"/>
</dbReference>
<dbReference type="Gene3D" id="3.90.550.10">
    <property type="entry name" value="Spore Coat Polysaccharide Biosynthesis Protein SpsA, Chain A"/>
    <property type="match status" value="1"/>
</dbReference>
<evidence type="ECO:0000313" key="6">
    <source>
        <dbReference type="EMBL" id="MBM6998511.1"/>
    </source>
</evidence>
<gene>
    <name evidence="6" type="ORF">IM700_022830</name>
</gene>
<evidence type="ECO:0000256" key="3">
    <source>
        <dbReference type="ARBA" id="ARBA00022676"/>
    </source>
</evidence>
<protein>
    <submittedName>
        <fullName evidence="6">Glycosyltransferase family 2 protein</fullName>
    </submittedName>
</protein>